<proteinExistence type="predicted"/>
<organism evidence="2 3">
    <name type="scientific">Streptomyces chiangmaiensis</name>
    <dbReference type="NCBI Taxonomy" id="766497"/>
    <lineage>
        <taxon>Bacteria</taxon>
        <taxon>Bacillati</taxon>
        <taxon>Actinomycetota</taxon>
        <taxon>Actinomycetes</taxon>
        <taxon>Kitasatosporales</taxon>
        <taxon>Streptomycetaceae</taxon>
        <taxon>Streptomyces</taxon>
    </lineage>
</organism>
<dbReference type="RefSeq" id="WP_329512966.1">
    <property type="nucleotide sequence ID" value="NZ_BAAAYZ010000312.1"/>
</dbReference>
<protein>
    <submittedName>
        <fullName evidence="2">Uncharacterized protein</fullName>
    </submittedName>
</protein>
<keyword evidence="3" id="KW-1185">Reference proteome</keyword>
<feature type="compositionally biased region" description="Basic residues" evidence="1">
    <location>
        <begin position="93"/>
        <end position="104"/>
    </location>
</feature>
<comment type="caution">
    <text evidence="2">The sequence shown here is derived from an EMBL/GenBank/DDBJ whole genome shotgun (WGS) entry which is preliminary data.</text>
</comment>
<feature type="compositionally biased region" description="Polar residues" evidence="1">
    <location>
        <begin position="69"/>
        <end position="78"/>
    </location>
</feature>
<gene>
    <name evidence="2" type="ORF">VXC91_44090</name>
</gene>
<evidence type="ECO:0000313" key="3">
    <source>
        <dbReference type="Proteomes" id="UP001333996"/>
    </source>
</evidence>
<dbReference type="Proteomes" id="UP001333996">
    <property type="component" value="Unassembled WGS sequence"/>
</dbReference>
<name>A0ABU7FXI1_9ACTN</name>
<dbReference type="EMBL" id="JAYWVC010000444">
    <property type="protein sequence ID" value="MED7828634.1"/>
    <property type="molecule type" value="Genomic_DNA"/>
</dbReference>
<evidence type="ECO:0000256" key="1">
    <source>
        <dbReference type="SAM" id="MobiDB-lite"/>
    </source>
</evidence>
<accession>A0ABU7FXI1</accession>
<evidence type="ECO:0000313" key="2">
    <source>
        <dbReference type="EMBL" id="MED7828634.1"/>
    </source>
</evidence>
<feature type="region of interest" description="Disordered" evidence="1">
    <location>
        <begin position="64"/>
        <end position="104"/>
    </location>
</feature>
<reference evidence="2" key="1">
    <citation type="submission" date="2024-01" db="EMBL/GenBank/DDBJ databases">
        <title>First draft genome sequence data of TA4-1, the type strain of Gram-positive actinobacterium Streptomyces chiangmaiensis.</title>
        <authorList>
            <person name="Yasawong M."/>
            <person name="Nantapong N."/>
        </authorList>
    </citation>
    <scope>NUCLEOTIDE SEQUENCE</scope>
    <source>
        <strain evidence="2">TA4-1</strain>
    </source>
</reference>
<sequence length="104" mass="11596">MRAVNDWQAESVPGFHRSARFADFDTIEAYQEWADFFVVSGRPFENGCSLGSLASEIVKTDLDVHDDLTPSSPNGGTSSERDSSGCNMPDHSTRRRIRRDSHTC</sequence>